<name>A0A1H0TA17_9PSEU</name>
<dbReference type="Proteomes" id="UP000199651">
    <property type="component" value="Unassembled WGS sequence"/>
</dbReference>
<reference evidence="2" key="1">
    <citation type="submission" date="2016-10" db="EMBL/GenBank/DDBJ databases">
        <authorList>
            <person name="Varghese N."/>
            <person name="Submissions S."/>
        </authorList>
    </citation>
    <scope>NUCLEOTIDE SEQUENCE [LARGE SCALE GENOMIC DNA]</scope>
    <source>
        <strain evidence="2">IBRC-M 10655</strain>
    </source>
</reference>
<sequence>MSTAHRDLALGKPIRRSEIVERAESWLRPSVPYSQTKFHQNEYGIYRTDCSGYVSMAWGLPGVPPNRHGGLDTIGLARISSLITKDELVAGDVLLRTEGTNLTRHVTIFHEWATGHRTAYWGFEQSGETGTVRRRISFPYDQSGELYEPRRYALTASPKF</sequence>
<evidence type="ECO:0000313" key="2">
    <source>
        <dbReference type="Proteomes" id="UP000199651"/>
    </source>
</evidence>
<dbReference type="EMBL" id="FNJB01000009">
    <property type="protein sequence ID" value="SDP50695.1"/>
    <property type="molecule type" value="Genomic_DNA"/>
</dbReference>
<organism evidence="1 2">
    <name type="scientific">Actinokineospora alba</name>
    <dbReference type="NCBI Taxonomy" id="504798"/>
    <lineage>
        <taxon>Bacteria</taxon>
        <taxon>Bacillati</taxon>
        <taxon>Actinomycetota</taxon>
        <taxon>Actinomycetes</taxon>
        <taxon>Pseudonocardiales</taxon>
        <taxon>Pseudonocardiaceae</taxon>
        <taxon>Actinokineospora</taxon>
    </lineage>
</organism>
<keyword evidence="2" id="KW-1185">Reference proteome</keyword>
<accession>A0A1H0TA17</accession>
<dbReference type="STRING" id="504798.SAMN05421871_11128"/>
<dbReference type="SUPFAM" id="SSF54001">
    <property type="entry name" value="Cysteine proteinases"/>
    <property type="match status" value="1"/>
</dbReference>
<gene>
    <name evidence="1" type="ORF">SAMN05192558_109347</name>
</gene>
<proteinExistence type="predicted"/>
<dbReference type="InterPro" id="IPR038765">
    <property type="entry name" value="Papain-like_cys_pep_sf"/>
</dbReference>
<dbReference type="OrthoDB" id="9815928at2"/>
<dbReference type="AlphaFoldDB" id="A0A1H0TA17"/>
<dbReference type="Gene3D" id="3.90.1720.10">
    <property type="entry name" value="endopeptidase domain like (from Nostoc punctiforme)"/>
    <property type="match status" value="1"/>
</dbReference>
<evidence type="ECO:0008006" key="3">
    <source>
        <dbReference type="Google" id="ProtNLM"/>
    </source>
</evidence>
<dbReference type="RefSeq" id="WP_091380418.1">
    <property type="nucleotide sequence ID" value="NZ_FNDV01000011.1"/>
</dbReference>
<evidence type="ECO:0000313" key="1">
    <source>
        <dbReference type="EMBL" id="SDP50695.1"/>
    </source>
</evidence>
<protein>
    <recommendedName>
        <fullName evidence="3">NlpC/P60 family protein</fullName>
    </recommendedName>
</protein>